<dbReference type="AlphaFoldDB" id="A0AAV4ZQ66"/>
<dbReference type="Gene3D" id="3.30.565.10">
    <property type="entry name" value="Histidine kinase-like ATPase, C-terminal domain"/>
    <property type="match status" value="1"/>
</dbReference>
<keyword evidence="4" id="KW-0808">Transferase</keyword>
<evidence type="ECO:0000256" key="6">
    <source>
        <dbReference type="ARBA" id="ARBA00022777"/>
    </source>
</evidence>
<keyword evidence="10" id="KW-1185">Reference proteome</keyword>
<dbReference type="InterPro" id="IPR036890">
    <property type="entry name" value="HATPase_C_sf"/>
</dbReference>
<evidence type="ECO:0000313" key="9">
    <source>
        <dbReference type="EMBL" id="GJD89700.1"/>
    </source>
</evidence>
<feature type="domain" description="Signal transduction histidine kinase HWE region" evidence="8">
    <location>
        <begin position="39"/>
        <end position="119"/>
    </location>
</feature>
<dbReference type="PANTHER" id="PTHR41523:SF8">
    <property type="entry name" value="ETHYLENE RESPONSE SENSOR PROTEIN"/>
    <property type="match status" value="1"/>
</dbReference>
<name>A0AAV4ZQ66_9HYPH</name>
<comment type="catalytic activity">
    <reaction evidence="1">
        <text>ATP + protein L-histidine = ADP + protein N-phospho-L-histidine.</text>
        <dbReference type="EC" id="2.7.13.3"/>
    </reaction>
</comment>
<keyword evidence="3" id="KW-0597">Phosphoprotein</keyword>
<protein>
    <recommendedName>
        <fullName evidence="2">histidine kinase</fullName>
        <ecNumber evidence="2">2.7.13.3</ecNumber>
    </recommendedName>
</protein>
<dbReference type="InterPro" id="IPR011102">
    <property type="entry name" value="Sig_transdc_His_kinase_HWE"/>
</dbReference>
<dbReference type="GO" id="GO:0004673">
    <property type="term" value="F:protein histidine kinase activity"/>
    <property type="evidence" value="ECO:0007669"/>
    <property type="project" value="UniProtKB-EC"/>
</dbReference>
<dbReference type="Proteomes" id="UP001055247">
    <property type="component" value="Unassembled WGS sequence"/>
</dbReference>
<evidence type="ECO:0000256" key="3">
    <source>
        <dbReference type="ARBA" id="ARBA00022553"/>
    </source>
</evidence>
<evidence type="ECO:0000313" key="10">
    <source>
        <dbReference type="Proteomes" id="UP001055247"/>
    </source>
</evidence>
<keyword evidence="5" id="KW-0547">Nucleotide-binding</keyword>
<dbReference type="GO" id="GO:0005524">
    <property type="term" value="F:ATP binding"/>
    <property type="evidence" value="ECO:0007669"/>
    <property type="project" value="UniProtKB-KW"/>
</dbReference>
<dbReference type="Pfam" id="PF07536">
    <property type="entry name" value="HWE_HK"/>
    <property type="match status" value="1"/>
</dbReference>
<sequence length="237" mass="25594">MTHDAQPDPTAALEAELAALKADNARLRQLLDARNAPGELRHRQRNTFAMLRMLIRSSAEPAEDLETYVSHLEDRLDAVARVQAAIDIFGQVDLADLIGSELLAYTVHEGGQATLTGPAVRLRPAAAQTFVLAVHELTINAIEHGCLGQPSGSLEIRWSVEPEASGLPLTLIWKEAGCAGIAEPGRSGFGTEVLTETIRYELKAATTLAYEPDGLRCTIRFPLAERVGRVLEDLGPA</sequence>
<evidence type="ECO:0000256" key="4">
    <source>
        <dbReference type="ARBA" id="ARBA00022679"/>
    </source>
</evidence>
<comment type="caution">
    <text evidence="9">The sequence shown here is derived from an EMBL/GenBank/DDBJ whole genome shotgun (WGS) entry which is preliminary data.</text>
</comment>
<reference evidence="9" key="1">
    <citation type="journal article" date="2016" name="Front. Microbiol.">
        <title>Genome Sequence of the Piezophilic, Mesophilic Sulfate-Reducing Bacterium Desulfovibrio indicus J2T.</title>
        <authorList>
            <person name="Cao J."/>
            <person name="Maignien L."/>
            <person name="Shao Z."/>
            <person name="Alain K."/>
            <person name="Jebbar M."/>
        </authorList>
    </citation>
    <scope>NUCLEOTIDE SEQUENCE</scope>
    <source>
        <strain evidence="9">DSM 16372</strain>
    </source>
</reference>
<accession>A0AAV4ZQ66</accession>
<keyword evidence="7" id="KW-0067">ATP-binding</keyword>
<reference evidence="9" key="2">
    <citation type="submission" date="2021-08" db="EMBL/GenBank/DDBJ databases">
        <authorList>
            <person name="Tani A."/>
            <person name="Ola A."/>
            <person name="Ogura Y."/>
            <person name="Katsura K."/>
            <person name="Hayashi T."/>
        </authorList>
    </citation>
    <scope>NUCLEOTIDE SEQUENCE</scope>
    <source>
        <strain evidence="9">DSM 16372</strain>
    </source>
</reference>
<evidence type="ECO:0000256" key="2">
    <source>
        <dbReference type="ARBA" id="ARBA00012438"/>
    </source>
</evidence>
<organism evidence="9 10">
    <name type="scientific">Methylobacterium hispanicum</name>
    <dbReference type="NCBI Taxonomy" id="270350"/>
    <lineage>
        <taxon>Bacteria</taxon>
        <taxon>Pseudomonadati</taxon>
        <taxon>Pseudomonadota</taxon>
        <taxon>Alphaproteobacteria</taxon>
        <taxon>Hyphomicrobiales</taxon>
        <taxon>Methylobacteriaceae</taxon>
        <taxon>Methylobacterium</taxon>
    </lineage>
</organism>
<evidence type="ECO:0000256" key="1">
    <source>
        <dbReference type="ARBA" id="ARBA00000085"/>
    </source>
</evidence>
<dbReference type="RefSeq" id="WP_066927897.1">
    <property type="nucleotide sequence ID" value="NZ_BPQO01000013.1"/>
</dbReference>
<dbReference type="EC" id="2.7.13.3" evidence="2"/>
<evidence type="ECO:0000259" key="8">
    <source>
        <dbReference type="SMART" id="SM00911"/>
    </source>
</evidence>
<evidence type="ECO:0000256" key="7">
    <source>
        <dbReference type="ARBA" id="ARBA00022840"/>
    </source>
</evidence>
<keyword evidence="6" id="KW-0418">Kinase</keyword>
<dbReference type="PANTHER" id="PTHR41523">
    <property type="entry name" value="TWO-COMPONENT SYSTEM SENSOR PROTEIN"/>
    <property type="match status" value="1"/>
</dbReference>
<gene>
    <name evidence="9" type="ORF">BHAOGJBA_3230</name>
</gene>
<evidence type="ECO:0000256" key="5">
    <source>
        <dbReference type="ARBA" id="ARBA00022741"/>
    </source>
</evidence>
<dbReference type="EMBL" id="BPQO01000013">
    <property type="protein sequence ID" value="GJD89700.1"/>
    <property type="molecule type" value="Genomic_DNA"/>
</dbReference>
<proteinExistence type="predicted"/>
<dbReference type="SMART" id="SM00911">
    <property type="entry name" value="HWE_HK"/>
    <property type="match status" value="1"/>
</dbReference>